<dbReference type="STRING" id="7244.B4LV00"/>
<dbReference type="AlphaFoldDB" id="B4LV00"/>
<sequence length="153" mass="16711">MYMKTLIISVVIALTCVQLANSLTCYTCTSAADCKKPRKTTCSNAAASETSSFLEVYHQNVRNLSSYRFDCLALRYTYANNNSVVHQLHGCVHPDVGACTLALKPQYAYSWNKARCTICSGNKCNKNPAGKLSSSVYTIAATVISLMLAKIYA</sequence>
<dbReference type="KEGG" id="dvi:6627628"/>
<evidence type="ECO:0008006" key="4">
    <source>
        <dbReference type="Google" id="ProtNLM"/>
    </source>
</evidence>
<proteinExistence type="predicted"/>
<gene>
    <name evidence="2" type="primary">Dvir\GJ14106</name>
    <name evidence="2" type="ORF">Dvir_GJ14106</name>
</gene>
<name>B4LV00_DROVI</name>
<dbReference type="OMA" id="THQLHGC"/>
<evidence type="ECO:0000256" key="1">
    <source>
        <dbReference type="SAM" id="SignalP"/>
    </source>
</evidence>
<dbReference type="HOGENOM" id="CLU_1715183_0_0_1"/>
<dbReference type="eggNOG" id="ENOG502TKX1">
    <property type="taxonomic scope" value="Eukaryota"/>
</dbReference>
<dbReference type="EMBL" id="CH940649">
    <property type="protein sequence ID" value="EDW63249.1"/>
    <property type="molecule type" value="Genomic_DNA"/>
</dbReference>
<organism evidence="2 3">
    <name type="scientific">Drosophila virilis</name>
    <name type="common">Fruit fly</name>
    <dbReference type="NCBI Taxonomy" id="7244"/>
    <lineage>
        <taxon>Eukaryota</taxon>
        <taxon>Metazoa</taxon>
        <taxon>Ecdysozoa</taxon>
        <taxon>Arthropoda</taxon>
        <taxon>Hexapoda</taxon>
        <taxon>Insecta</taxon>
        <taxon>Pterygota</taxon>
        <taxon>Neoptera</taxon>
        <taxon>Endopterygota</taxon>
        <taxon>Diptera</taxon>
        <taxon>Brachycera</taxon>
        <taxon>Muscomorpha</taxon>
        <taxon>Ephydroidea</taxon>
        <taxon>Drosophilidae</taxon>
        <taxon>Drosophila</taxon>
    </lineage>
</organism>
<evidence type="ECO:0000313" key="2">
    <source>
        <dbReference type="EMBL" id="EDW63249.1"/>
    </source>
</evidence>
<dbReference type="InParanoid" id="B4LV00"/>
<dbReference type="Proteomes" id="UP000008792">
    <property type="component" value="Unassembled WGS sequence"/>
</dbReference>
<keyword evidence="1" id="KW-0732">Signal</keyword>
<evidence type="ECO:0000313" key="3">
    <source>
        <dbReference type="Proteomes" id="UP000008792"/>
    </source>
</evidence>
<reference evidence="2 3" key="1">
    <citation type="journal article" date="2007" name="Nature">
        <title>Evolution of genes and genomes on the Drosophila phylogeny.</title>
        <authorList>
            <consortium name="Drosophila 12 Genomes Consortium"/>
            <person name="Clark A.G."/>
            <person name="Eisen M.B."/>
            <person name="Smith D.R."/>
            <person name="Bergman C.M."/>
            <person name="Oliver B."/>
            <person name="Markow T.A."/>
            <person name="Kaufman T.C."/>
            <person name="Kellis M."/>
            <person name="Gelbart W."/>
            <person name="Iyer V.N."/>
            <person name="Pollard D.A."/>
            <person name="Sackton T.B."/>
            <person name="Larracuente A.M."/>
            <person name="Singh N.D."/>
            <person name="Abad J.P."/>
            <person name="Abt D.N."/>
            <person name="Adryan B."/>
            <person name="Aguade M."/>
            <person name="Akashi H."/>
            <person name="Anderson W.W."/>
            <person name="Aquadro C.F."/>
            <person name="Ardell D.H."/>
            <person name="Arguello R."/>
            <person name="Artieri C.G."/>
            <person name="Barbash D.A."/>
            <person name="Barker D."/>
            <person name="Barsanti P."/>
            <person name="Batterham P."/>
            <person name="Batzoglou S."/>
            <person name="Begun D."/>
            <person name="Bhutkar A."/>
            <person name="Blanco E."/>
            <person name="Bosak S.A."/>
            <person name="Bradley R.K."/>
            <person name="Brand A.D."/>
            <person name="Brent M.R."/>
            <person name="Brooks A.N."/>
            <person name="Brown R.H."/>
            <person name="Butlin R.K."/>
            <person name="Caggese C."/>
            <person name="Calvi B.R."/>
            <person name="Bernardo de Carvalho A."/>
            <person name="Caspi A."/>
            <person name="Castrezana S."/>
            <person name="Celniker S.E."/>
            <person name="Chang J.L."/>
            <person name="Chapple C."/>
            <person name="Chatterji S."/>
            <person name="Chinwalla A."/>
            <person name="Civetta A."/>
            <person name="Clifton S.W."/>
            <person name="Comeron J.M."/>
            <person name="Costello J.C."/>
            <person name="Coyne J.A."/>
            <person name="Daub J."/>
            <person name="David R.G."/>
            <person name="Delcher A.L."/>
            <person name="Delehaunty K."/>
            <person name="Do C.B."/>
            <person name="Ebling H."/>
            <person name="Edwards K."/>
            <person name="Eickbush T."/>
            <person name="Evans J.D."/>
            <person name="Filipski A."/>
            <person name="Findeiss S."/>
            <person name="Freyhult E."/>
            <person name="Fulton L."/>
            <person name="Fulton R."/>
            <person name="Garcia A.C."/>
            <person name="Gardiner A."/>
            <person name="Garfield D.A."/>
            <person name="Garvin B.E."/>
            <person name="Gibson G."/>
            <person name="Gilbert D."/>
            <person name="Gnerre S."/>
            <person name="Godfrey J."/>
            <person name="Good R."/>
            <person name="Gotea V."/>
            <person name="Gravely B."/>
            <person name="Greenberg A.J."/>
            <person name="Griffiths-Jones S."/>
            <person name="Gross S."/>
            <person name="Guigo R."/>
            <person name="Gustafson E.A."/>
            <person name="Haerty W."/>
            <person name="Hahn M.W."/>
            <person name="Halligan D.L."/>
            <person name="Halpern A.L."/>
            <person name="Halter G.M."/>
            <person name="Han M.V."/>
            <person name="Heger A."/>
            <person name="Hillier L."/>
            <person name="Hinrichs A.S."/>
            <person name="Holmes I."/>
            <person name="Hoskins R.A."/>
            <person name="Hubisz M.J."/>
            <person name="Hultmark D."/>
            <person name="Huntley M.A."/>
            <person name="Jaffe D.B."/>
            <person name="Jagadeeshan S."/>
            <person name="Jeck W.R."/>
            <person name="Johnson J."/>
            <person name="Jones C.D."/>
            <person name="Jordan W.C."/>
            <person name="Karpen G.H."/>
            <person name="Kataoka E."/>
            <person name="Keightley P.D."/>
            <person name="Kheradpour P."/>
            <person name="Kirkness E.F."/>
            <person name="Koerich L.B."/>
            <person name="Kristiansen K."/>
            <person name="Kudrna D."/>
            <person name="Kulathinal R.J."/>
            <person name="Kumar S."/>
            <person name="Kwok R."/>
            <person name="Lander E."/>
            <person name="Langley C.H."/>
            <person name="Lapoint R."/>
            <person name="Lazzaro B.P."/>
            <person name="Lee S.J."/>
            <person name="Levesque L."/>
            <person name="Li R."/>
            <person name="Lin C.F."/>
            <person name="Lin M.F."/>
            <person name="Lindblad-Toh K."/>
            <person name="Llopart A."/>
            <person name="Long M."/>
            <person name="Low L."/>
            <person name="Lozovsky E."/>
            <person name="Lu J."/>
            <person name="Luo M."/>
            <person name="Machado C.A."/>
            <person name="Makalowski W."/>
            <person name="Marzo M."/>
            <person name="Matsuda M."/>
            <person name="Matzkin L."/>
            <person name="McAllister B."/>
            <person name="McBride C.S."/>
            <person name="McKernan B."/>
            <person name="McKernan K."/>
            <person name="Mendez-Lago M."/>
            <person name="Minx P."/>
            <person name="Mollenhauer M.U."/>
            <person name="Montooth K."/>
            <person name="Mount S.M."/>
            <person name="Mu X."/>
            <person name="Myers E."/>
            <person name="Negre B."/>
            <person name="Newfeld S."/>
            <person name="Nielsen R."/>
            <person name="Noor M.A."/>
            <person name="O'Grady P."/>
            <person name="Pachter L."/>
            <person name="Papaceit M."/>
            <person name="Parisi M.J."/>
            <person name="Parisi M."/>
            <person name="Parts L."/>
            <person name="Pedersen J.S."/>
            <person name="Pesole G."/>
            <person name="Phillippy A.M."/>
            <person name="Ponting C.P."/>
            <person name="Pop M."/>
            <person name="Porcelli D."/>
            <person name="Powell J.R."/>
            <person name="Prohaska S."/>
            <person name="Pruitt K."/>
            <person name="Puig M."/>
            <person name="Quesneville H."/>
            <person name="Ram K.R."/>
            <person name="Rand D."/>
            <person name="Rasmussen M.D."/>
            <person name="Reed L.K."/>
            <person name="Reenan R."/>
            <person name="Reily A."/>
            <person name="Remington K.A."/>
            <person name="Rieger T.T."/>
            <person name="Ritchie M.G."/>
            <person name="Robin C."/>
            <person name="Rogers Y.H."/>
            <person name="Rohde C."/>
            <person name="Rozas J."/>
            <person name="Rubenfield M.J."/>
            <person name="Ruiz A."/>
            <person name="Russo S."/>
            <person name="Salzberg S.L."/>
            <person name="Sanchez-Gracia A."/>
            <person name="Saranga D.J."/>
            <person name="Sato H."/>
            <person name="Schaeffer S.W."/>
            <person name="Schatz M.C."/>
            <person name="Schlenke T."/>
            <person name="Schwartz R."/>
            <person name="Segarra C."/>
            <person name="Singh R.S."/>
            <person name="Sirot L."/>
            <person name="Sirota M."/>
            <person name="Sisneros N.B."/>
            <person name="Smith C.D."/>
            <person name="Smith T.F."/>
            <person name="Spieth J."/>
            <person name="Stage D.E."/>
            <person name="Stark A."/>
            <person name="Stephan W."/>
            <person name="Strausberg R.L."/>
            <person name="Strempel S."/>
            <person name="Sturgill D."/>
            <person name="Sutton G."/>
            <person name="Sutton G.G."/>
            <person name="Tao W."/>
            <person name="Teichmann S."/>
            <person name="Tobari Y.N."/>
            <person name="Tomimura Y."/>
            <person name="Tsolas J.M."/>
            <person name="Valente V.L."/>
            <person name="Venter E."/>
            <person name="Venter J.C."/>
            <person name="Vicario S."/>
            <person name="Vieira F.G."/>
            <person name="Vilella A.J."/>
            <person name="Villasante A."/>
            <person name="Walenz B."/>
            <person name="Wang J."/>
            <person name="Wasserman M."/>
            <person name="Watts T."/>
            <person name="Wilson D."/>
            <person name="Wilson R.K."/>
            <person name="Wing R.A."/>
            <person name="Wolfner M.F."/>
            <person name="Wong A."/>
            <person name="Wong G.K."/>
            <person name="Wu C.I."/>
            <person name="Wu G."/>
            <person name="Yamamoto D."/>
            <person name="Yang H.P."/>
            <person name="Yang S.P."/>
            <person name="Yorke J.A."/>
            <person name="Yoshida K."/>
            <person name="Zdobnov E."/>
            <person name="Zhang P."/>
            <person name="Zhang Y."/>
            <person name="Zimin A.V."/>
            <person name="Baldwin J."/>
            <person name="Abdouelleil A."/>
            <person name="Abdulkadir J."/>
            <person name="Abebe A."/>
            <person name="Abera B."/>
            <person name="Abreu J."/>
            <person name="Acer S.C."/>
            <person name="Aftuck L."/>
            <person name="Alexander A."/>
            <person name="An P."/>
            <person name="Anderson E."/>
            <person name="Anderson S."/>
            <person name="Arachi H."/>
            <person name="Azer M."/>
            <person name="Bachantsang P."/>
            <person name="Barry A."/>
            <person name="Bayul T."/>
            <person name="Berlin A."/>
            <person name="Bessette D."/>
            <person name="Bloom T."/>
            <person name="Blye J."/>
            <person name="Boguslavskiy L."/>
            <person name="Bonnet C."/>
            <person name="Boukhgalter B."/>
            <person name="Bourzgui I."/>
            <person name="Brown A."/>
            <person name="Cahill P."/>
            <person name="Channer S."/>
            <person name="Cheshatsang Y."/>
            <person name="Chuda L."/>
            <person name="Citroen M."/>
            <person name="Collymore A."/>
            <person name="Cooke P."/>
            <person name="Costello M."/>
            <person name="D'Aco K."/>
            <person name="Daza R."/>
            <person name="De Haan G."/>
            <person name="DeGray S."/>
            <person name="DeMaso C."/>
            <person name="Dhargay N."/>
            <person name="Dooley K."/>
            <person name="Dooley E."/>
            <person name="Doricent M."/>
            <person name="Dorje P."/>
            <person name="Dorjee K."/>
            <person name="Dupes A."/>
            <person name="Elong R."/>
            <person name="Falk J."/>
            <person name="Farina A."/>
            <person name="Faro S."/>
            <person name="Ferguson D."/>
            <person name="Fisher S."/>
            <person name="Foley C.D."/>
            <person name="Franke A."/>
            <person name="Friedrich D."/>
            <person name="Gadbois L."/>
            <person name="Gearin G."/>
            <person name="Gearin C.R."/>
            <person name="Giannoukos G."/>
            <person name="Goode T."/>
            <person name="Graham J."/>
            <person name="Grandbois E."/>
            <person name="Grewal S."/>
            <person name="Gyaltsen K."/>
            <person name="Hafez N."/>
            <person name="Hagos B."/>
            <person name="Hall J."/>
            <person name="Henson C."/>
            <person name="Hollinger A."/>
            <person name="Honan T."/>
            <person name="Huard M.D."/>
            <person name="Hughes L."/>
            <person name="Hurhula B."/>
            <person name="Husby M.E."/>
            <person name="Kamat A."/>
            <person name="Kanga B."/>
            <person name="Kashin S."/>
            <person name="Khazanovich D."/>
            <person name="Kisner P."/>
            <person name="Lance K."/>
            <person name="Lara M."/>
            <person name="Lee W."/>
            <person name="Lennon N."/>
            <person name="Letendre F."/>
            <person name="LeVine R."/>
            <person name="Lipovsky A."/>
            <person name="Liu X."/>
            <person name="Liu J."/>
            <person name="Liu S."/>
            <person name="Lokyitsang T."/>
            <person name="Lokyitsang Y."/>
            <person name="Lubonja R."/>
            <person name="Lui A."/>
            <person name="MacDonald P."/>
            <person name="Magnisalis V."/>
            <person name="Maru K."/>
            <person name="Matthews C."/>
            <person name="McCusker W."/>
            <person name="McDonough S."/>
            <person name="Mehta T."/>
            <person name="Meldrim J."/>
            <person name="Meneus L."/>
            <person name="Mihai O."/>
            <person name="Mihalev A."/>
            <person name="Mihova T."/>
            <person name="Mittelman R."/>
            <person name="Mlenga V."/>
            <person name="Montmayeur A."/>
            <person name="Mulrain L."/>
            <person name="Navidi A."/>
            <person name="Naylor J."/>
            <person name="Negash T."/>
            <person name="Nguyen T."/>
            <person name="Nguyen N."/>
            <person name="Nicol R."/>
            <person name="Norbu C."/>
            <person name="Norbu N."/>
            <person name="Novod N."/>
            <person name="O'Neill B."/>
            <person name="Osman S."/>
            <person name="Markiewicz E."/>
            <person name="Oyono O.L."/>
            <person name="Patti C."/>
            <person name="Phunkhang P."/>
            <person name="Pierre F."/>
            <person name="Priest M."/>
            <person name="Raghuraman S."/>
            <person name="Rege F."/>
            <person name="Reyes R."/>
            <person name="Rise C."/>
            <person name="Rogov P."/>
            <person name="Ross K."/>
            <person name="Ryan E."/>
            <person name="Settipalli S."/>
            <person name="Shea T."/>
            <person name="Sherpa N."/>
            <person name="Shi L."/>
            <person name="Shih D."/>
            <person name="Sparrow T."/>
            <person name="Spaulding J."/>
            <person name="Stalker J."/>
            <person name="Stange-Thomann N."/>
            <person name="Stavropoulos S."/>
            <person name="Stone C."/>
            <person name="Strader C."/>
            <person name="Tesfaye S."/>
            <person name="Thomson T."/>
            <person name="Thoulutsang Y."/>
            <person name="Thoulutsang D."/>
            <person name="Topham K."/>
            <person name="Topping I."/>
            <person name="Tsamla T."/>
            <person name="Vassiliev H."/>
            <person name="Vo A."/>
            <person name="Wangchuk T."/>
            <person name="Wangdi T."/>
            <person name="Weiand M."/>
            <person name="Wilkinson J."/>
            <person name="Wilson A."/>
            <person name="Yadav S."/>
            <person name="Young G."/>
            <person name="Yu Q."/>
            <person name="Zembek L."/>
            <person name="Zhong D."/>
            <person name="Zimmer A."/>
            <person name="Zwirko Z."/>
            <person name="Jaffe D.B."/>
            <person name="Alvarez P."/>
            <person name="Brockman W."/>
            <person name="Butler J."/>
            <person name="Chin C."/>
            <person name="Gnerre S."/>
            <person name="Grabherr M."/>
            <person name="Kleber M."/>
            <person name="Mauceli E."/>
            <person name="MacCallum I."/>
        </authorList>
    </citation>
    <scope>NUCLEOTIDE SEQUENCE [LARGE SCALE GENOMIC DNA]</scope>
    <source>
        <strain evidence="3">Tucson 15010-1051.87</strain>
    </source>
</reference>
<keyword evidence="3" id="KW-1185">Reference proteome</keyword>
<feature type="signal peptide" evidence="1">
    <location>
        <begin position="1"/>
        <end position="22"/>
    </location>
</feature>
<dbReference type="OrthoDB" id="7988812at2759"/>
<feature type="chain" id="PRO_5002813186" description="Protein sleepless" evidence="1">
    <location>
        <begin position="23"/>
        <end position="153"/>
    </location>
</feature>
<protein>
    <recommendedName>
        <fullName evidence="4">Protein sleepless</fullName>
    </recommendedName>
</protein>
<dbReference type="PhylomeDB" id="B4LV00"/>
<accession>B4LV00</accession>